<dbReference type="FunFam" id="2.60.120.290:FF:000013">
    <property type="entry name" value="Membrane frizzled-related protein"/>
    <property type="match status" value="1"/>
</dbReference>
<comment type="similarity">
    <text evidence="1">Belongs to the DMBT1 family.</text>
</comment>
<dbReference type="SUPFAM" id="SSF56487">
    <property type="entry name" value="SRCR-like"/>
    <property type="match status" value="1"/>
</dbReference>
<accession>A0AA40HLF2</accession>
<dbReference type="PANTHER" id="PTHR24251">
    <property type="entry name" value="OVOCHYMASE-RELATED"/>
    <property type="match status" value="1"/>
</dbReference>
<dbReference type="SMART" id="SM00042">
    <property type="entry name" value="CUB"/>
    <property type="match status" value="1"/>
</dbReference>
<feature type="domain" description="SRCR" evidence="6">
    <location>
        <begin position="56"/>
        <end position="115"/>
    </location>
</feature>
<protein>
    <submittedName>
        <fullName evidence="7">Uncharacterized protein</fullName>
    </submittedName>
</protein>
<feature type="disulfide bond" evidence="4">
    <location>
        <begin position="84"/>
        <end position="94"/>
    </location>
</feature>
<keyword evidence="3 4" id="KW-1015">Disulfide bond</keyword>
<dbReference type="InterPro" id="IPR035914">
    <property type="entry name" value="Sperma_CUB_dom_sf"/>
</dbReference>
<sequence>MVVQGWNPTSSWGASPTVVVTRSLSTGDWLALCQAGDSCSCSGHVEVLRQGPWGTFGCDRAVTALGKTQFGLCNGDILLDNVQCSGAECHLGQCTHWGWAEPNCGPHEDARVTCSDTEDLPPPTPPGLSTVSQDHITGGSRSCGGVLTRLPDSFSSPGYPENYPPDTQCVWEIHVDKKSRIKLMIPSLKLEDIVGCPFDSVEVFDGPRITSISMGRFCAPGAVLVISSSDIMTVVFRSDSVVTNSGFHAQFDRIPWGEREPGGSCPEC</sequence>
<dbReference type="SUPFAM" id="SSF49854">
    <property type="entry name" value="Spermadhesin, CUB domain"/>
    <property type="match status" value="1"/>
</dbReference>
<dbReference type="PRINTS" id="PR00258">
    <property type="entry name" value="SPERACTRCPTR"/>
</dbReference>
<keyword evidence="2" id="KW-0677">Repeat</keyword>
<dbReference type="AlphaFoldDB" id="A0AA40HLF2"/>
<evidence type="ECO:0000256" key="3">
    <source>
        <dbReference type="ARBA" id="ARBA00023157"/>
    </source>
</evidence>
<dbReference type="PROSITE" id="PS01180">
    <property type="entry name" value="CUB"/>
    <property type="match status" value="1"/>
</dbReference>
<dbReference type="EMBL" id="JAULJE010000016">
    <property type="protein sequence ID" value="KAK1333353.1"/>
    <property type="molecule type" value="Genomic_DNA"/>
</dbReference>
<reference evidence="7" key="1">
    <citation type="submission" date="2023-06" db="EMBL/GenBank/DDBJ databases">
        <title>Reference genome for the Northern bat (Eptesicus nilssonii), a most northern bat species.</title>
        <authorList>
            <person name="Laine V.N."/>
            <person name="Pulliainen A.T."/>
            <person name="Lilley T.M."/>
        </authorList>
    </citation>
    <scope>NUCLEOTIDE SEQUENCE</scope>
    <source>
        <strain evidence="7">BLF_Eptnil</strain>
        <tissue evidence="7">Kidney</tissue>
    </source>
</reference>
<dbReference type="InterPro" id="IPR036772">
    <property type="entry name" value="SRCR-like_dom_sf"/>
</dbReference>
<gene>
    <name evidence="7" type="ORF">QTO34_005736</name>
</gene>
<comment type="caution">
    <text evidence="7">The sequence shown here is derived from an EMBL/GenBank/DDBJ whole genome shotgun (WGS) entry which is preliminary data.</text>
</comment>
<evidence type="ECO:0000256" key="1">
    <source>
        <dbReference type="ARBA" id="ARBA00009931"/>
    </source>
</evidence>
<dbReference type="InterPro" id="IPR000859">
    <property type="entry name" value="CUB_dom"/>
</dbReference>
<evidence type="ECO:0000313" key="7">
    <source>
        <dbReference type="EMBL" id="KAK1333353.1"/>
    </source>
</evidence>
<dbReference type="GO" id="GO:0016020">
    <property type="term" value="C:membrane"/>
    <property type="evidence" value="ECO:0007669"/>
    <property type="project" value="InterPro"/>
</dbReference>
<dbReference type="SMART" id="SM00202">
    <property type="entry name" value="SR"/>
    <property type="match status" value="1"/>
</dbReference>
<organism evidence="7 8">
    <name type="scientific">Cnephaeus nilssonii</name>
    <name type="common">Northern bat</name>
    <name type="synonym">Eptesicus nilssonii</name>
    <dbReference type="NCBI Taxonomy" id="3371016"/>
    <lineage>
        <taxon>Eukaryota</taxon>
        <taxon>Metazoa</taxon>
        <taxon>Chordata</taxon>
        <taxon>Craniata</taxon>
        <taxon>Vertebrata</taxon>
        <taxon>Euteleostomi</taxon>
        <taxon>Mammalia</taxon>
        <taxon>Eutheria</taxon>
        <taxon>Laurasiatheria</taxon>
        <taxon>Chiroptera</taxon>
        <taxon>Yangochiroptera</taxon>
        <taxon>Vespertilionidae</taxon>
        <taxon>Cnephaeus</taxon>
    </lineage>
</organism>
<evidence type="ECO:0000256" key="2">
    <source>
        <dbReference type="ARBA" id="ARBA00022737"/>
    </source>
</evidence>
<evidence type="ECO:0000259" key="5">
    <source>
        <dbReference type="PROSITE" id="PS01180"/>
    </source>
</evidence>
<dbReference type="Proteomes" id="UP001177744">
    <property type="component" value="Unassembled WGS sequence"/>
</dbReference>
<name>A0AA40HLF2_CNENI</name>
<evidence type="ECO:0000313" key="8">
    <source>
        <dbReference type="Proteomes" id="UP001177744"/>
    </source>
</evidence>
<feature type="domain" description="CUB" evidence="5">
    <location>
        <begin position="143"/>
        <end position="254"/>
    </location>
</feature>
<dbReference type="Gene3D" id="3.10.250.10">
    <property type="entry name" value="SRCR-like domain"/>
    <property type="match status" value="1"/>
</dbReference>
<proteinExistence type="inferred from homology"/>
<dbReference type="Pfam" id="PF00530">
    <property type="entry name" value="SRCR"/>
    <property type="match status" value="1"/>
</dbReference>
<comment type="caution">
    <text evidence="4">Lacks conserved residue(s) required for the propagation of feature annotation.</text>
</comment>
<dbReference type="CDD" id="cd00041">
    <property type="entry name" value="CUB"/>
    <property type="match status" value="1"/>
</dbReference>
<dbReference type="Pfam" id="PF00431">
    <property type="entry name" value="CUB"/>
    <property type="match status" value="1"/>
</dbReference>
<keyword evidence="8" id="KW-1185">Reference proteome</keyword>
<dbReference type="Gene3D" id="2.60.120.290">
    <property type="entry name" value="Spermadhesin, CUB domain"/>
    <property type="match status" value="1"/>
</dbReference>
<dbReference type="InterPro" id="IPR001190">
    <property type="entry name" value="SRCR"/>
</dbReference>
<evidence type="ECO:0000259" key="6">
    <source>
        <dbReference type="PROSITE" id="PS50287"/>
    </source>
</evidence>
<evidence type="ECO:0000256" key="4">
    <source>
        <dbReference type="PROSITE-ProRule" id="PRU00196"/>
    </source>
</evidence>
<dbReference type="PROSITE" id="PS50287">
    <property type="entry name" value="SRCR_2"/>
    <property type="match status" value="1"/>
</dbReference>